<proteinExistence type="predicted"/>
<evidence type="ECO:0000313" key="2">
    <source>
        <dbReference type="EMBL" id="TDQ11090.1"/>
    </source>
</evidence>
<reference evidence="2 3" key="1">
    <citation type="submission" date="2019-03" db="EMBL/GenBank/DDBJ databases">
        <title>Genomic Encyclopedia of Archaeal and Bacterial Type Strains, Phase II (KMG-II): from individual species to whole genera.</title>
        <authorList>
            <person name="Goeker M."/>
        </authorList>
    </citation>
    <scope>NUCLEOTIDE SEQUENCE [LARGE SCALE GENOMIC DNA]</scope>
    <source>
        <strain evidence="2 3">DSM 19035</strain>
    </source>
</reference>
<dbReference type="AlphaFoldDB" id="A0A4R6T0U0"/>
<accession>A0A4R6T0U0</accession>
<comment type="caution">
    <text evidence="2">The sequence shown here is derived from an EMBL/GenBank/DDBJ whole genome shotgun (WGS) entry which is preliminary data.</text>
</comment>
<evidence type="ECO:0000313" key="3">
    <source>
        <dbReference type="Proteomes" id="UP000295620"/>
    </source>
</evidence>
<name>A0A4R6T0U0_9SPHI</name>
<feature type="compositionally biased region" description="Basic and acidic residues" evidence="1">
    <location>
        <begin position="39"/>
        <end position="50"/>
    </location>
</feature>
<dbReference type="EMBL" id="SNYC01000003">
    <property type="protein sequence ID" value="TDQ11090.1"/>
    <property type="molecule type" value="Genomic_DNA"/>
</dbReference>
<protein>
    <submittedName>
        <fullName evidence="2">Uncharacterized protein</fullName>
    </submittedName>
</protein>
<dbReference type="RefSeq" id="WP_133574195.1">
    <property type="nucleotide sequence ID" value="NZ_SNYC01000003.1"/>
</dbReference>
<keyword evidence="3" id="KW-1185">Reference proteome</keyword>
<feature type="region of interest" description="Disordered" evidence="1">
    <location>
        <begin position="36"/>
        <end position="64"/>
    </location>
</feature>
<evidence type="ECO:0000256" key="1">
    <source>
        <dbReference type="SAM" id="MobiDB-lite"/>
    </source>
</evidence>
<sequence>MNYGIGDGIRWAYTRQHYITASVVVKYGFNRAIAEQDPNETRRRQQEDSNKIASVPEAESNSSRTLTIQYGDKKWV</sequence>
<dbReference type="Proteomes" id="UP000295620">
    <property type="component" value="Unassembled WGS sequence"/>
</dbReference>
<organism evidence="2 3">
    <name type="scientific">Pedobacter metabolipauper</name>
    <dbReference type="NCBI Taxonomy" id="425513"/>
    <lineage>
        <taxon>Bacteria</taxon>
        <taxon>Pseudomonadati</taxon>
        <taxon>Bacteroidota</taxon>
        <taxon>Sphingobacteriia</taxon>
        <taxon>Sphingobacteriales</taxon>
        <taxon>Sphingobacteriaceae</taxon>
        <taxon>Pedobacter</taxon>
    </lineage>
</organism>
<gene>
    <name evidence="2" type="ORF">ATK78_0204</name>
</gene>